<keyword evidence="10" id="KW-0460">Magnesium</keyword>
<dbReference type="SUPFAM" id="SSF110921">
    <property type="entry name" value="2-isopropylmalate synthase LeuA, allosteric (dimerisation) domain"/>
    <property type="match status" value="1"/>
</dbReference>
<dbReference type="InterPro" id="IPR005668">
    <property type="entry name" value="IPM_Synthase"/>
</dbReference>
<dbReference type="GO" id="GO:0000287">
    <property type="term" value="F:magnesium ion binding"/>
    <property type="evidence" value="ECO:0007669"/>
    <property type="project" value="UniProtKB-UniRule"/>
</dbReference>
<dbReference type="PROSITE" id="PS00816">
    <property type="entry name" value="AIPM_HOMOCIT_SYNTH_2"/>
    <property type="match status" value="1"/>
</dbReference>
<evidence type="ECO:0000256" key="1">
    <source>
        <dbReference type="ARBA" id="ARBA00000064"/>
    </source>
</evidence>
<dbReference type="Gene3D" id="3.20.20.70">
    <property type="entry name" value="Aldolase class I"/>
    <property type="match status" value="1"/>
</dbReference>
<feature type="region of interest" description="Regulatory domain" evidence="10">
    <location>
        <begin position="440"/>
        <end position="579"/>
    </location>
</feature>
<accession>A0A515EM33</accession>
<dbReference type="PROSITE" id="PS00815">
    <property type="entry name" value="AIPM_HOMOCIT_SYNTH_1"/>
    <property type="match status" value="1"/>
</dbReference>
<comment type="catalytic activity">
    <reaction evidence="1 10">
        <text>3-methyl-2-oxobutanoate + acetyl-CoA + H2O = (2S)-2-isopropylmalate + CoA + H(+)</text>
        <dbReference type="Rhea" id="RHEA:21524"/>
        <dbReference type="ChEBI" id="CHEBI:1178"/>
        <dbReference type="ChEBI" id="CHEBI:11851"/>
        <dbReference type="ChEBI" id="CHEBI:15377"/>
        <dbReference type="ChEBI" id="CHEBI:15378"/>
        <dbReference type="ChEBI" id="CHEBI:57287"/>
        <dbReference type="ChEBI" id="CHEBI:57288"/>
        <dbReference type="EC" id="2.3.3.13"/>
    </reaction>
</comment>
<feature type="domain" description="Pyruvate carboxyltransferase" evidence="11">
    <location>
        <begin position="31"/>
        <end position="305"/>
    </location>
</feature>
<reference evidence="13" key="2">
    <citation type="journal article" date="2020" name="Int. J. Syst. Evol. Microbiol.">
        <title>Genomic insights into a novel species Rhodoferax aquaticus sp. nov., isolated from freshwater.</title>
        <authorList>
            <person name="Li T."/>
            <person name="Zhuo Y."/>
            <person name="Jin C.Z."/>
            <person name="Wu X."/>
            <person name="Ko S.R."/>
            <person name="Jin F.J."/>
            <person name="Ahn C.Y."/>
            <person name="Oh H.M."/>
            <person name="Lee H.G."/>
            <person name="Jin L."/>
        </authorList>
    </citation>
    <scope>NUCLEOTIDE SEQUENCE [LARGE SCALE GENOMIC DNA]</scope>
    <source>
        <strain evidence="13">Gr-4</strain>
    </source>
</reference>
<keyword evidence="7 10" id="KW-0808">Transferase</keyword>
<dbReference type="SUPFAM" id="SSF51569">
    <property type="entry name" value="Aldolase"/>
    <property type="match status" value="1"/>
</dbReference>
<name>A0A515EM33_9BURK</name>
<evidence type="ECO:0000256" key="3">
    <source>
        <dbReference type="ARBA" id="ARBA00009767"/>
    </source>
</evidence>
<dbReference type="KEGG" id="rhg:EXZ61_05795"/>
<keyword evidence="6 10" id="KW-0028">Amino-acid biosynthesis</keyword>
<evidence type="ECO:0000313" key="13">
    <source>
        <dbReference type="Proteomes" id="UP000317365"/>
    </source>
</evidence>
<dbReference type="GO" id="GO:0003985">
    <property type="term" value="F:acetyl-CoA C-acetyltransferase activity"/>
    <property type="evidence" value="ECO:0007669"/>
    <property type="project" value="UniProtKB-UniRule"/>
</dbReference>
<dbReference type="AlphaFoldDB" id="A0A515EM33"/>
<dbReference type="EMBL" id="CP036282">
    <property type="protein sequence ID" value="QDL53725.1"/>
    <property type="molecule type" value="Genomic_DNA"/>
</dbReference>
<dbReference type="CDD" id="cd07942">
    <property type="entry name" value="DRE_TIM_LeuA"/>
    <property type="match status" value="1"/>
</dbReference>
<dbReference type="GO" id="GO:0003852">
    <property type="term" value="F:2-isopropylmalate synthase activity"/>
    <property type="evidence" value="ECO:0007669"/>
    <property type="project" value="UniProtKB-UniRule"/>
</dbReference>
<comment type="function">
    <text evidence="10">Catalyzes the condensation of the acetyl group of acetyl-CoA with 3-methyl-2-oxobutanoate (2-ketoisovalerate) to form 3-carboxy-3-hydroxy-4-methylpentanoate (2-isopropylmalate).</text>
</comment>
<feature type="binding site" evidence="10">
    <location>
        <position position="244"/>
    </location>
    <ligand>
        <name>Mg(2+)</name>
        <dbReference type="ChEBI" id="CHEBI:18420"/>
    </ligand>
</feature>
<dbReference type="InterPro" id="IPR036230">
    <property type="entry name" value="LeuA_allosteric_dom_sf"/>
</dbReference>
<evidence type="ECO:0000256" key="8">
    <source>
        <dbReference type="ARBA" id="ARBA00022723"/>
    </source>
</evidence>
<dbReference type="UniPathway" id="UPA00048">
    <property type="reaction ID" value="UER00070"/>
</dbReference>
<dbReference type="Pfam" id="PF08502">
    <property type="entry name" value="LeuA_dimer"/>
    <property type="match status" value="1"/>
</dbReference>
<evidence type="ECO:0000313" key="12">
    <source>
        <dbReference type="EMBL" id="QDL53725.1"/>
    </source>
</evidence>
<proteinExistence type="inferred from homology"/>
<keyword evidence="10" id="KW-0963">Cytoplasm</keyword>
<dbReference type="GO" id="GO:0009098">
    <property type="term" value="P:L-leucine biosynthetic process"/>
    <property type="evidence" value="ECO:0007669"/>
    <property type="project" value="UniProtKB-UniRule"/>
</dbReference>
<sequence>MLSNPATKYRAFPAIDLPNRQWPTRSITQPPIWMSTDLRDGNQSLFEPMNAERKLRMFRTLLQVGFKEIEVGFPSASQTDFDFVRELIVGGHVPEDVTIEVLTQSREPLIRRTIESLKGARRAIVHVYNATAPVFREVVFGMSKPEVKELAVSSVRLIKEITATMPETEWVLQYSPEVFTSTELEFACEVCDAVTAEWGATPSNKVILNLPATVEVSTPNIYADQIEWMHTHLARRDSVIVSLHPHNDRGTGVAAAELGLMAGADRVEGCLFGNGERTGNVDLVTLALNLYTQGVSPGLDFSDINAIARTVEHCNQLPIHPRHPYVGDLVFTAFSGSHQDAIKKGFAAQKAAGPDAMWNVPYMPIDPADVGRSYDSVIRVNSQSGKGGVAYLMEAEFGVVMPRRLQVEFSGEVQNYTDSHGGEMSAQDIWNLFDATYLNAADAKVRYVEHHLFDHPGQTGKAHVQGIRIGVEVDGQPMLLSGEGNGPIDAAVHALQTIGVKVQVRSYEERSTKASTDAGDAQACAFLELVATHGDTGKGGERFGVGMDTNIVTASVKALISGVNRLGLVDVDAAEPVAA</sequence>
<dbReference type="SUPFAM" id="SSF89000">
    <property type="entry name" value="post-HMGL domain-like"/>
    <property type="match status" value="1"/>
</dbReference>
<evidence type="ECO:0000256" key="2">
    <source>
        <dbReference type="ARBA" id="ARBA00004689"/>
    </source>
</evidence>
<dbReference type="NCBIfam" id="NF002991">
    <property type="entry name" value="PRK03739.1"/>
    <property type="match status" value="1"/>
</dbReference>
<evidence type="ECO:0000256" key="4">
    <source>
        <dbReference type="ARBA" id="ARBA00012973"/>
    </source>
</evidence>
<dbReference type="HAMAP" id="MF_00572">
    <property type="entry name" value="LeuA_type2"/>
    <property type="match status" value="1"/>
</dbReference>
<keyword evidence="5 10" id="KW-0432">Leucine biosynthesis</keyword>
<evidence type="ECO:0000259" key="11">
    <source>
        <dbReference type="PROSITE" id="PS50991"/>
    </source>
</evidence>
<comment type="similarity">
    <text evidence="3 10">Belongs to the alpha-IPM synthase/homocitrate synthase family. LeuA type 2 subfamily.</text>
</comment>
<dbReference type="PANTHER" id="PTHR46911:SF1">
    <property type="entry name" value="2-ISOPROPYLMALATE SYNTHASE"/>
    <property type="match status" value="1"/>
</dbReference>
<dbReference type="RefSeq" id="WP_142809897.1">
    <property type="nucleotide sequence ID" value="NZ_CP036282.1"/>
</dbReference>
<dbReference type="SMART" id="SM00917">
    <property type="entry name" value="LeuA_dimer"/>
    <property type="match status" value="1"/>
</dbReference>
<dbReference type="Pfam" id="PF00682">
    <property type="entry name" value="HMGL-like"/>
    <property type="match status" value="1"/>
</dbReference>
<organism evidence="12 13">
    <name type="scientific">Rhodoferax aquaticus</name>
    <dbReference type="NCBI Taxonomy" id="2527691"/>
    <lineage>
        <taxon>Bacteria</taxon>
        <taxon>Pseudomonadati</taxon>
        <taxon>Pseudomonadota</taxon>
        <taxon>Betaproteobacteria</taxon>
        <taxon>Burkholderiales</taxon>
        <taxon>Comamonadaceae</taxon>
        <taxon>Rhodoferax</taxon>
    </lineage>
</organism>
<comment type="subcellular location">
    <subcellularLocation>
        <location evidence="10">Cytoplasm</location>
    </subcellularLocation>
</comment>
<evidence type="ECO:0000256" key="5">
    <source>
        <dbReference type="ARBA" id="ARBA00022430"/>
    </source>
</evidence>
<dbReference type="GO" id="GO:0005737">
    <property type="term" value="C:cytoplasm"/>
    <property type="evidence" value="ECO:0007669"/>
    <property type="project" value="UniProtKB-SubCell"/>
</dbReference>
<reference evidence="13" key="1">
    <citation type="submission" date="2019-02" db="EMBL/GenBank/DDBJ databases">
        <title>Complete genome sequence of Rhodoferax sp. Gr-4.</title>
        <authorList>
            <person name="Jin L."/>
        </authorList>
    </citation>
    <scope>NUCLEOTIDE SEQUENCE [LARGE SCALE GENOMIC DNA]</scope>
    <source>
        <strain evidence="13">Gr-4</strain>
    </source>
</reference>
<keyword evidence="12" id="KW-0012">Acyltransferase</keyword>
<dbReference type="Gene3D" id="3.30.160.270">
    <property type="match status" value="1"/>
</dbReference>
<dbReference type="NCBIfam" id="TIGR00970">
    <property type="entry name" value="leuA_yeast"/>
    <property type="match status" value="1"/>
</dbReference>
<dbReference type="InterPro" id="IPR054692">
    <property type="entry name" value="LeuA-like_post-cat"/>
</dbReference>
<evidence type="ECO:0000256" key="9">
    <source>
        <dbReference type="ARBA" id="ARBA00023304"/>
    </source>
</evidence>
<keyword evidence="8 10" id="KW-0479">Metal-binding</keyword>
<feature type="binding site" evidence="10">
    <location>
        <position position="40"/>
    </location>
    <ligand>
        <name>Mg(2+)</name>
        <dbReference type="ChEBI" id="CHEBI:18420"/>
    </ligand>
</feature>
<keyword evidence="13" id="KW-1185">Reference proteome</keyword>
<evidence type="ECO:0000256" key="10">
    <source>
        <dbReference type="HAMAP-Rule" id="MF_00572"/>
    </source>
</evidence>
<dbReference type="InterPro" id="IPR013709">
    <property type="entry name" value="2-isopropylmalate_synth_dimer"/>
</dbReference>
<evidence type="ECO:0000256" key="6">
    <source>
        <dbReference type="ARBA" id="ARBA00022605"/>
    </source>
</evidence>
<dbReference type="PANTHER" id="PTHR46911">
    <property type="match status" value="1"/>
</dbReference>
<comment type="pathway">
    <text evidence="2 10">Amino-acid biosynthesis; L-leucine biosynthesis; L-leucine from 3-methyl-2-oxobutanoate: step 1/4.</text>
</comment>
<comment type="subunit">
    <text evidence="10">Homodimer.</text>
</comment>
<feature type="binding site" evidence="10">
    <location>
        <position position="246"/>
    </location>
    <ligand>
        <name>Mg(2+)</name>
        <dbReference type="ChEBI" id="CHEBI:18420"/>
    </ligand>
</feature>
<dbReference type="InterPro" id="IPR000891">
    <property type="entry name" value="PYR_CT"/>
</dbReference>
<dbReference type="EC" id="2.3.3.13" evidence="4 10"/>
<protein>
    <recommendedName>
        <fullName evidence="4 10">2-isopropylmalate synthase</fullName>
        <ecNumber evidence="4 10">2.3.3.13</ecNumber>
    </recommendedName>
    <alternativeName>
        <fullName evidence="10">Alpha-IPM synthase</fullName>
    </alternativeName>
    <alternativeName>
        <fullName evidence="10">Alpha-isopropylmalate synthase</fullName>
    </alternativeName>
</protein>
<gene>
    <name evidence="10 12" type="primary">leuA</name>
    <name evidence="12" type="ORF">EXZ61_05795</name>
</gene>
<feature type="binding site" evidence="10">
    <location>
        <position position="280"/>
    </location>
    <ligand>
        <name>Mg(2+)</name>
        <dbReference type="ChEBI" id="CHEBI:18420"/>
    </ligand>
</feature>
<dbReference type="InterPro" id="IPR039371">
    <property type="entry name" value="LeuA_N_DRE-TIM"/>
</dbReference>
<comment type="cofactor">
    <cofactor evidence="10">
        <name>Mg(2+)</name>
        <dbReference type="ChEBI" id="CHEBI:18420"/>
    </cofactor>
</comment>
<keyword evidence="9 10" id="KW-0100">Branched-chain amino acid biosynthesis</keyword>
<dbReference type="InterPro" id="IPR002034">
    <property type="entry name" value="AIPM/Hcit_synth_CS"/>
</dbReference>
<dbReference type="FunFam" id="3.20.20.70:FF:000045">
    <property type="entry name" value="2-isopropylmalate synthase"/>
    <property type="match status" value="1"/>
</dbReference>
<dbReference type="InterPro" id="IPR013785">
    <property type="entry name" value="Aldolase_TIM"/>
</dbReference>
<dbReference type="PROSITE" id="PS50991">
    <property type="entry name" value="PYR_CT"/>
    <property type="match status" value="1"/>
</dbReference>
<evidence type="ECO:0000256" key="7">
    <source>
        <dbReference type="ARBA" id="ARBA00022679"/>
    </source>
</evidence>
<dbReference type="Proteomes" id="UP000317365">
    <property type="component" value="Chromosome"/>
</dbReference>
<dbReference type="Pfam" id="PF22615">
    <property type="entry name" value="IPMS_D2"/>
    <property type="match status" value="1"/>
</dbReference>